<reference evidence="2" key="1">
    <citation type="submission" date="2020-02" db="EMBL/GenBank/DDBJ databases">
        <authorList>
            <person name="Meier V. D."/>
        </authorList>
    </citation>
    <scope>NUCLEOTIDE SEQUENCE</scope>
    <source>
        <strain evidence="2">AVDCRST_MAG61</strain>
    </source>
</reference>
<dbReference type="AlphaFoldDB" id="A0A6J4KUE9"/>
<evidence type="ECO:0000259" key="1">
    <source>
        <dbReference type="Pfam" id="PF04480"/>
    </source>
</evidence>
<proteinExistence type="predicted"/>
<name>A0A6J4KUE9_9ACTN</name>
<protein>
    <recommendedName>
        <fullName evidence="1">DUF559 domain-containing protein</fullName>
    </recommendedName>
</protein>
<gene>
    <name evidence="2" type="ORF">AVDCRST_MAG61-2490</name>
</gene>
<organism evidence="2">
    <name type="scientific">uncultured Friedmanniella sp</name>
    <dbReference type="NCBI Taxonomy" id="335381"/>
    <lineage>
        <taxon>Bacteria</taxon>
        <taxon>Bacillati</taxon>
        <taxon>Actinomycetota</taxon>
        <taxon>Actinomycetes</taxon>
        <taxon>Propionibacteriales</taxon>
        <taxon>Nocardioidaceae</taxon>
        <taxon>Friedmanniella</taxon>
        <taxon>environmental samples</taxon>
    </lineage>
</organism>
<evidence type="ECO:0000313" key="2">
    <source>
        <dbReference type="EMBL" id="CAA9315681.1"/>
    </source>
</evidence>
<dbReference type="EMBL" id="CADCTT010000262">
    <property type="protein sequence ID" value="CAA9315681.1"/>
    <property type="molecule type" value="Genomic_DNA"/>
</dbReference>
<accession>A0A6J4KUE9</accession>
<dbReference type="InterPro" id="IPR007569">
    <property type="entry name" value="DUF559"/>
</dbReference>
<sequence>MRYLDAEWVLPDGSHLVLEIDGAHHLDVGQWESDLRRERAVVLSGRRVLRASSTEVRLEPQRIARDLRAAGVPTCQTPPGL</sequence>
<dbReference type="Pfam" id="PF04480">
    <property type="entry name" value="DUF559"/>
    <property type="match status" value="1"/>
</dbReference>
<feature type="domain" description="DUF559" evidence="1">
    <location>
        <begin position="15"/>
        <end position="67"/>
    </location>
</feature>